<comment type="caution">
    <text evidence="2">The sequence shown here is derived from an EMBL/GenBank/DDBJ whole genome shotgun (WGS) entry which is preliminary data.</text>
</comment>
<sequence>MLLPYALLTLLLALFLAIFCFHSNFFRVILQLSFSCLCTFLGCRIPFSVAFVLIFVGYYIRRKVAETPVFQDLRDNAAQSKTIGTGNI</sequence>
<feature type="transmembrane region" description="Helical" evidence="1">
    <location>
        <begin position="30"/>
        <end position="60"/>
    </location>
</feature>
<evidence type="ECO:0000313" key="3">
    <source>
        <dbReference type="Proteomes" id="UP000703315"/>
    </source>
</evidence>
<dbReference type="EMBL" id="DYXC01000042">
    <property type="protein sequence ID" value="HJF13817.1"/>
    <property type="molecule type" value="Genomic_DNA"/>
</dbReference>
<name>A0A921FMS0_9MICC</name>
<proteinExistence type="predicted"/>
<evidence type="ECO:0000313" key="2">
    <source>
        <dbReference type="EMBL" id="HJF13817.1"/>
    </source>
</evidence>
<reference evidence="2" key="1">
    <citation type="journal article" date="2021" name="PeerJ">
        <title>Extensive microbial diversity within the chicken gut microbiome revealed by metagenomics and culture.</title>
        <authorList>
            <person name="Gilroy R."/>
            <person name="Ravi A."/>
            <person name="Getino M."/>
            <person name="Pursley I."/>
            <person name="Horton D.L."/>
            <person name="Alikhan N.F."/>
            <person name="Baker D."/>
            <person name="Gharbi K."/>
            <person name="Hall N."/>
            <person name="Watson M."/>
            <person name="Adriaenssens E.M."/>
            <person name="Foster-Nyarko E."/>
            <person name="Jarju S."/>
            <person name="Secka A."/>
            <person name="Antonio M."/>
            <person name="Oren A."/>
            <person name="Chaudhuri R.R."/>
            <person name="La Ragione R."/>
            <person name="Hildebrand F."/>
            <person name="Pallen M.J."/>
        </authorList>
    </citation>
    <scope>NUCLEOTIDE SEQUENCE</scope>
    <source>
        <strain evidence="2">ChiHjej13B12-14962</strain>
    </source>
</reference>
<reference evidence="2" key="2">
    <citation type="submission" date="2021-09" db="EMBL/GenBank/DDBJ databases">
        <authorList>
            <person name="Gilroy R."/>
        </authorList>
    </citation>
    <scope>NUCLEOTIDE SEQUENCE</scope>
    <source>
        <strain evidence="2">ChiHjej13B12-14962</strain>
    </source>
</reference>
<dbReference type="Proteomes" id="UP000703315">
    <property type="component" value="Unassembled WGS sequence"/>
</dbReference>
<dbReference type="RefSeq" id="WP_303902832.1">
    <property type="nucleotide sequence ID" value="NZ_DYXC01000042.1"/>
</dbReference>
<protein>
    <submittedName>
        <fullName evidence="2">Uncharacterized protein</fullName>
    </submittedName>
</protein>
<keyword evidence="1" id="KW-0812">Transmembrane</keyword>
<gene>
    <name evidence="2" type="ORF">K8V32_03300</name>
</gene>
<keyword evidence="1" id="KW-0472">Membrane</keyword>
<organism evidence="2 3">
    <name type="scientific">Enteractinococcus helveticum</name>
    <dbReference type="NCBI Taxonomy" id="1837282"/>
    <lineage>
        <taxon>Bacteria</taxon>
        <taxon>Bacillati</taxon>
        <taxon>Actinomycetota</taxon>
        <taxon>Actinomycetes</taxon>
        <taxon>Micrococcales</taxon>
        <taxon>Micrococcaceae</taxon>
    </lineage>
</organism>
<accession>A0A921FMS0</accession>
<evidence type="ECO:0000256" key="1">
    <source>
        <dbReference type="SAM" id="Phobius"/>
    </source>
</evidence>
<dbReference type="AlphaFoldDB" id="A0A921FMS0"/>
<keyword evidence="1" id="KW-1133">Transmembrane helix</keyword>